<evidence type="ECO:0000313" key="2">
    <source>
        <dbReference type="Proteomes" id="UP000004067"/>
    </source>
</evidence>
<keyword evidence="2" id="KW-1185">Reference proteome</keyword>
<accession>F5RPQ6</accession>
<protein>
    <submittedName>
        <fullName evidence="1">Uncharacterized protein</fullName>
    </submittedName>
</protein>
<dbReference type="AlphaFoldDB" id="F5RPQ6"/>
<dbReference type="EMBL" id="AFHQ01000055">
    <property type="protein sequence ID" value="EGK57557.1"/>
    <property type="molecule type" value="Genomic_DNA"/>
</dbReference>
<organism evidence="1 2">
    <name type="scientific">Centipeda periodontii DSM 2778</name>
    <dbReference type="NCBI Taxonomy" id="888060"/>
    <lineage>
        <taxon>Bacteria</taxon>
        <taxon>Bacillati</taxon>
        <taxon>Bacillota</taxon>
        <taxon>Negativicutes</taxon>
        <taxon>Selenomonadales</taxon>
        <taxon>Selenomonadaceae</taxon>
        <taxon>Centipeda</taxon>
    </lineage>
</organism>
<dbReference type="eggNOG" id="ENOG5033NBU">
    <property type="taxonomic scope" value="Bacteria"/>
</dbReference>
<evidence type="ECO:0000313" key="1">
    <source>
        <dbReference type="EMBL" id="EGK57557.1"/>
    </source>
</evidence>
<dbReference type="HOGENOM" id="CLU_157100_0_0_9"/>
<dbReference type="Proteomes" id="UP000004067">
    <property type="component" value="Unassembled WGS sequence"/>
</dbReference>
<gene>
    <name evidence="1" type="ORF">HMPREF9081_2242</name>
</gene>
<comment type="caution">
    <text evidence="1">The sequence shown here is derived from an EMBL/GenBank/DDBJ whole genome shotgun (WGS) entry which is preliminary data.</text>
</comment>
<proteinExistence type="predicted"/>
<sequence>MRSTFPAVLRKTKAHRRADIVFDAPLWYNANKGGDTMIPYEVIEAKEILHEGFAELLADVSRIKDRMGLDAQDAVHPMSGFQSELRTTLHGILGDRYNTPEDIAKLKQEFVRARAYVRELEAGDAGELQRKGA</sequence>
<name>F5RPQ6_9FIRM</name>
<reference evidence="1 2" key="1">
    <citation type="submission" date="2011-04" db="EMBL/GenBank/DDBJ databases">
        <authorList>
            <person name="Muzny D."/>
            <person name="Qin X."/>
            <person name="Deng J."/>
            <person name="Jiang H."/>
            <person name="Liu Y."/>
            <person name="Qu J."/>
            <person name="Song X.-Z."/>
            <person name="Zhang L."/>
            <person name="Thornton R."/>
            <person name="Coyle M."/>
            <person name="Francisco L."/>
            <person name="Jackson L."/>
            <person name="Javaid M."/>
            <person name="Korchina V."/>
            <person name="Kovar C."/>
            <person name="Mata R."/>
            <person name="Mathew T."/>
            <person name="Ngo R."/>
            <person name="Nguyen L."/>
            <person name="Nguyen N."/>
            <person name="Okwuonu G."/>
            <person name="Ongeri F."/>
            <person name="Pham C."/>
            <person name="Simmons D."/>
            <person name="Wilczek-Boney K."/>
            <person name="Hale W."/>
            <person name="Jakkamsetti A."/>
            <person name="Pham P."/>
            <person name="Ruth R."/>
            <person name="San Lucas F."/>
            <person name="Warren J."/>
            <person name="Zhang J."/>
            <person name="Zhao Z."/>
            <person name="Zhou C."/>
            <person name="Zhu D."/>
            <person name="Lee S."/>
            <person name="Bess C."/>
            <person name="Blankenburg K."/>
            <person name="Forbes L."/>
            <person name="Fu Q."/>
            <person name="Gubbala S."/>
            <person name="Hirani K."/>
            <person name="Jayaseelan J.C."/>
            <person name="Lara F."/>
            <person name="Munidasa M."/>
            <person name="Palculict T."/>
            <person name="Patil S."/>
            <person name="Pu L.-L."/>
            <person name="Saada N."/>
            <person name="Tang L."/>
            <person name="Weissenberger G."/>
            <person name="Zhu Y."/>
            <person name="Hemphill L."/>
            <person name="Shang Y."/>
            <person name="Youmans B."/>
            <person name="Ayvaz T."/>
            <person name="Ross M."/>
            <person name="Santibanez J."/>
            <person name="Aqrawi P."/>
            <person name="Gross S."/>
            <person name="Joshi V."/>
            <person name="Fowler G."/>
            <person name="Nazareth L."/>
            <person name="Reid J."/>
            <person name="Worley K."/>
            <person name="Petrosino J."/>
            <person name="Highlander S."/>
            <person name="Gibbs R."/>
        </authorList>
    </citation>
    <scope>NUCLEOTIDE SEQUENCE [LARGE SCALE GENOMIC DNA]</scope>
    <source>
        <strain evidence="1 2">DSM 2778</strain>
    </source>
</reference>